<protein>
    <submittedName>
        <fullName evidence="3">Uncharacterized protein</fullName>
    </submittedName>
</protein>
<evidence type="ECO:0000313" key="3">
    <source>
        <dbReference type="EMBL" id="CDW91281.1"/>
    </source>
</evidence>
<sequence>MKKRKKKLCEQTMTQIGSSKRLSQPMGSQGEQKPDQILQEFSITKICTEKMDDVNVDDYMGAVTDQKETQVVDQMQVDEEQSFVENVDEAAKEEAKEIDNAIKQKIESLQQLYEYQEEVVKNLQKVDQSGFRNEKISHYELIDSLLDAEEKVEKAIERAENLVSIYMTWDEKMNLMQELIQDCAQKLKQNIIDKSILKKEEVEVMKNGIKEAIMGYESILRKEMEEVDKVLLEELQTQARKLGYQAKTIQGEVLTTKKWIQPSRSNETLLGQTGDNLRIVQIRTAKKNIVQLYWRTYDKLPRTGYLSDLKSGSQ</sequence>
<dbReference type="EMBL" id="CCKQ01019260">
    <property type="protein sequence ID" value="CDW91281.1"/>
    <property type="molecule type" value="Genomic_DNA"/>
</dbReference>
<dbReference type="AlphaFoldDB" id="A0A078BAM9"/>
<name>A0A078BAM9_STYLE</name>
<organism evidence="3 4">
    <name type="scientific">Stylonychia lemnae</name>
    <name type="common">Ciliate</name>
    <dbReference type="NCBI Taxonomy" id="5949"/>
    <lineage>
        <taxon>Eukaryota</taxon>
        <taxon>Sar</taxon>
        <taxon>Alveolata</taxon>
        <taxon>Ciliophora</taxon>
        <taxon>Intramacronucleata</taxon>
        <taxon>Spirotrichea</taxon>
        <taxon>Stichotrichia</taxon>
        <taxon>Sporadotrichida</taxon>
        <taxon>Oxytrichidae</taxon>
        <taxon>Stylonychinae</taxon>
        <taxon>Stylonychia</taxon>
    </lineage>
</organism>
<gene>
    <name evidence="3" type="primary">Contig12648.g13498</name>
    <name evidence="3" type="ORF">STYLEM_20434</name>
</gene>
<proteinExistence type="predicted"/>
<keyword evidence="1" id="KW-0175">Coiled coil</keyword>
<feature type="coiled-coil region" evidence="1">
    <location>
        <begin position="84"/>
        <end position="165"/>
    </location>
</feature>
<feature type="compositionally biased region" description="Polar residues" evidence="2">
    <location>
        <begin position="11"/>
        <end position="31"/>
    </location>
</feature>
<dbReference type="Proteomes" id="UP000039865">
    <property type="component" value="Unassembled WGS sequence"/>
</dbReference>
<evidence type="ECO:0000256" key="1">
    <source>
        <dbReference type="SAM" id="Coils"/>
    </source>
</evidence>
<reference evidence="3 4" key="1">
    <citation type="submission" date="2014-06" db="EMBL/GenBank/DDBJ databases">
        <authorList>
            <person name="Swart Estienne"/>
        </authorList>
    </citation>
    <scope>NUCLEOTIDE SEQUENCE [LARGE SCALE GENOMIC DNA]</scope>
    <source>
        <strain evidence="3 4">130c</strain>
    </source>
</reference>
<evidence type="ECO:0000256" key="2">
    <source>
        <dbReference type="SAM" id="MobiDB-lite"/>
    </source>
</evidence>
<dbReference type="InParanoid" id="A0A078BAM9"/>
<accession>A0A078BAM9</accession>
<keyword evidence="4" id="KW-1185">Reference proteome</keyword>
<feature type="region of interest" description="Disordered" evidence="2">
    <location>
        <begin position="1"/>
        <end position="35"/>
    </location>
</feature>
<evidence type="ECO:0000313" key="4">
    <source>
        <dbReference type="Proteomes" id="UP000039865"/>
    </source>
</evidence>